<proteinExistence type="predicted"/>
<accession>A0AAN7WL26</accession>
<evidence type="ECO:0000313" key="1">
    <source>
        <dbReference type="EMBL" id="KAK5849708.1"/>
    </source>
</evidence>
<name>A0AAN7WL26_ELEMC</name>
<dbReference type="Proteomes" id="UP001346869">
    <property type="component" value="Unassembled WGS sequence"/>
</dbReference>
<evidence type="ECO:0000313" key="2">
    <source>
        <dbReference type="Proteomes" id="UP001346869"/>
    </source>
</evidence>
<protein>
    <submittedName>
        <fullName evidence="1">Uncharacterized protein</fullName>
    </submittedName>
</protein>
<organism evidence="1 2">
    <name type="scientific">Eleginops maclovinus</name>
    <name type="common">Patagonian blennie</name>
    <name type="synonym">Eleginus maclovinus</name>
    <dbReference type="NCBI Taxonomy" id="56733"/>
    <lineage>
        <taxon>Eukaryota</taxon>
        <taxon>Metazoa</taxon>
        <taxon>Chordata</taxon>
        <taxon>Craniata</taxon>
        <taxon>Vertebrata</taxon>
        <taxon>Euteleostomi</taxon>
        <taxon>Actinopterygii</taxon>
        <taxon>Neopterygii</taxon>
        <taxon>Teleostei</taxon>
        <taxon>Neoteleostei</taxon>
        <taxon>Acanthomorphata</taxon>
        <taxon>Eupercaria</taxon>
        <taxon>Perciformes</taxon>
        <taxon>Notothenioidei</taxon>
        <taxon>Eleginopidae</taxon>
        <taxon>Eleginops</taxon>
    </lineage>
</organism>
<sequence length="90" mass="9954">MPLNQLCIQTPFGKASLQLGAASLEAQQQQQQQQQQHQWLRGLQLGLLLPLPAYQQQDWGGEEVVGGHRIARGHLTYAPVKRTGFPLSLG</sequence>
<dbReference type="AlphaFoldDB" id="A0AAN7WL26"/>
<gene>
    <name evidence="1" type="ORF">PBY51_014020</name>
</gene>
<reference evidence="1 2" key="2">
    <citation type="journal article" date="2023" name="Mol. Biol. Evol.">
        <title>Genomics of Secondarily Temperate Adaptation in the Only Non-Antarctic Icefish.</title>
        <authorList>
            <person name="Rivera-Colon A.G."/>
            <person name="Rayamajhi N."/>
            <person name="Minhas B.F."/>
            <person name="Madrigal G."/>
            <person name="Bilyk K.T."/>
            <person name="Yoon V."/>
            <person name="Hune M."/>
            <person name="Gregory S."/>
            <person name="Cheng C.H.C."/>
            <person name="Catchen J.M."/>
        </authorList>
    </citation>
    <scope>NUCLEOTIDE SEQUENCE [LARGE SCALE GENOMIC DNA]</scope>
    <source>
        <strain evidence="1">JMC-PN-2008</strain>
    </source>
</reference>
<dbReference type="EMBL" id="JAUZQC010000023">
    <property type="protein sequence ID" value="KAK5849708.1"/>
    <property type="molecule type" value="Genomic_DNA"/>
</dbReference>
<reference evidence="1 2" key="1">
    <citation type="journal article" date="2023" name="Genes (Basel)">
        <title>Chromosome-Level Genome Assembly and Circadian Gene Repertoire of the Patagonia Blennie Eleginops maclovinus-The Closest Ancestral Proxy of Antarctic Cryonotothenioids.</title>
        <authorList>
            <person name="Cheng C.C."/>
            <person name="Rivera-Colon A.G."/>
            <person name="Minhas B.F."/>
            <person name="Wilson L."/>
            <person name="Rayamajhi N."/>
            <person name="Vargas-Chacoff L."/>
            <person name="Catchen J.M."/>
        </authorList>
    </citation>
    <scope>NUCLEOTIDE SEQUENCE [LARGE SCALE GENOMIC DNA]</scope>
    <source>
        <strain evidence="1">JMC-PN-2008</strain>
    </source>
</reference>
<keyword evidence="2" id="KW-1185">Reference proteome</keyword>
<comment type="caution">
    <text evidence="1">The sequence shown here is derived from an EMBL/GenBank/DDBJ whole genome shotgun (WGS) entry which is preliminary data.</text>
</comment>